<dbReference type="EMBL" id="JAFFZE010000015">
    <property type="protein sequence ID" value="MCT2585284.1"/>
    <property type="molecule type" value="Genomic_DNA"/>
</dbReference>
<keyword evidence="4" id="KW-1185">Reference proteome</keyword>
<sequence>MTERKPRGMPAEDWVERQIRMAQERGEFDDLPGAGKPIPKRRGGTMEWVARKLREENADTAALLPPSLALPKEVAELPERLAKERSEHRVREIVADLNERIAAAHRAPQVGPPLRVGEVDVEDAVATWRTAR</sequence>
<evidence type="ECO:0000259" key="2">
    <source>
        <dbReference type="Pfam" id="PF09350"/>
    </source>
</evidence>
<comment type="caution">
    <text evidence="3">The sequence shown here is derived from an EMBL/GenBank/DDBJ whole genome shotgun (WGS) entry which is preliminary data.</text>
</comment>
<protein>
    <submittedName>
        <fullName evidence="3">DUF1992 domain-containing protein</fullName>
    </submittedName>
</protein>
<proteinExistence type="predicted"/>
<dbReference type="RefSeq" id="WP_260192813.1">
    <property type="nucleotide sequence ID" value="NZ_JAFFZE010000015.1"/>
</dbReference>
<feature type="region of interest" description="Disordered" evidence="1">
    <location>
        <begin position="24"/>
        <end position="43"/>
    </location>
</feature>
<dbReference type="Proteomes" id="UP001156441">
    <property type="component" value="Unassembled WGS sequence"/>
</dbReference>
<dbReference type="Pfam" id="PF09350">
    <property type="entry name" value="DJC28_CD"/>
    <property type="match status" value="1"/>
</dbReference>
<accession>A0ABT2JBN9</accession>
<evidence type="ECO:0000313" key="4">
    <source>
        <dbReference type="Proteomes" id="UP001156441"/>
    </source>
</evidence>
<gene>
    <name evidence="3" type="ORF">JT362_19385</name>
</gene>
<evidence type="ECO:0000313" key="3">
    <source>
        <dbReference type="EMBL" id="MCT2585284.1"/>
    </source>
</evidence>
<evidence type="ECO:0000256" key="1">
    <source>
        <dbReference type="SAM" id="MobiDB-lite"/>
    </source>
</evidence>
<organism evidence="3 4">
    <name type="scientific">Actinophytocola gossypii</name>
    <dbReference type="NCBI Taxonomy" id="2812003"/>
    <lineage>
        <taxon>Bacteria</taxon>
        <taxon>Bacillati</taxon>
        <taxon>Actinomycetota</taxon>
        <taxon>Actinomycetes</taxon>
        <taxon>Pseudonocardiales</taxon>
        <taxon>Pseudonocardiaceae</taxon>
    </lineage>
</organism>
<feature type="domain" description="DnaJ homologue subfamily C member 28 conserved" evidence="2">
    <location>
        <begin position="14"/>
        <end position="82"/>
    </location>
</feature>
<name>A0ABT2JBN9_9PSEU</name>
<dbReference type="InterPro" id="IPR018961">
    <property type="entry name" value="DnaJ_homolog_subfam-C_membr-28"/>
</dbReference>
<reference evidence="3 4" key="1">
    <citation type="submission" date="2021-02" db="EMBL/GenBank/DDBJ databases">
        <title>Actinophytocola xerophila sp. nov., isolated from soil of cotton cropping field.</title>
        <authorList>
            <person name="Huang R."/>
            <person name="Chen X."/>
            <person name="Ge X."/>
            <person name="Liu W."/>
        </authorList>
    </citation>
    <scope>NUCLEOTIDE SEQUENCE [LARGE SCALE GENOMIC DNA]</scope>
    <source>
        <strain evidence="3 4">S1-96</strain>
    </source>
</reference>